<dbReference type="InterPro" id="IPR027417">
    <property type="entry name" value="P-loop_NTPase"/>
</dbReference>
<protein>
    <recommendedName>
        <fullName evidence="3">DEAD/DEAH box helicase domain-containing protein</fullName>
    </recommendedName>
</protein>
<gene>
    <name evidence="1" type="ORF">Golob_019838</name>
</gene>
<dbReference type="Proteomes" id="UP000593572">
    <property type="component" value="Unassembled WGS sequence"/>
</dbReference>
<comment type="caution">
    <text evidence="1">The sequence shown here is derived from an EMBL/GenBank/DDBJ whole genome shotgun (WGS) entry which is preliminary data.</text>
</comment>
<evidence type="ECO:0000313" key="1">
    <source>
        <dbReference type="EMBL" id="MBA0548760.1"/>
    </source>
</evidence>
<dbReference type="SUPFAM" id="SSF52540">
    <property type="entry name" value="P-loop containing nucleoside triphosphate hydrolases"/>
    <property type="match status" value="1"/>
</dbReference>
<dbReference type="AlphaFoldDB" id="A0A7J8L8K1"/>
<sequence>MHLIAPLYTRFSLLYILLQEHIVNDVDYKAIVFCTTTAVTRLVAEFLCKLSMNVGVPSNRAQYIHRLGGTGHDGKKAQGLLLLAPWEGFFLSSIKDLAIAEAPLPLVDPDINRKIRLNSRIKKVGEDKHRLVELANDLSRSIGLYNLPENPTRILNEMGLMNSPDVRATLDHNWIFLKKQPIRTMSTRQEEGDAKVGRGGEQAAIPIQLIQAVHRYAINSIARPVKAVQQ</sequence>
<dbReference type="Gene3D" id="3.40.50.300">
    <property type="entry name" value="P-loop containing nucleotide triphosphate hydrolases"/>
    <property type="match status" value="1"/>
</dbReference>
<dbReference type="EMBL" id="JABEZX010000001">
    <property type="protein sequence ID" value="MBA0548760.1"/>
    <property type="molecule type" value="Genomic_DNA"/>
</dbReference>
<accession>A0A7J8L8K1</accession>
<name>A0A7J8L8K1_9ROSI</name>
<evidence type="ECO:0008006" key="3">
    <source>
        <dbReference type="Google" id="ProtNLM"/>
    </source>
</evidence>
<evidence type="ECO:0000313" key="2">
    <source>
        <dbReference type="Proteomes" id="UP000593572"/>
    </source>
</evidence>
<proteinExistence type="predicted"/>
<organism evidence="1 2">
    <name type="scientific">Gossypium lobatum</name>
    <dbReference type="NCBI Taxonomy" id="34289"/>
    <lineage>
        <taxon>Eukaryota</taxon>
        <taxon>Viridiplantae</taxon>
        <taxon>Streptophyta</taxon>
        <taxon>Embryophyta</taxon>
        <taxon>Tracheophyta</taxon>
        <taxon>Spermatophyta</taxon>
        <taxon>Magnoliopsida</taxon>
        <taxon>eudicotyledons</taxon>
        <taxon>Gunneridae</taxon>
        <taxon>Pentapetalae</taxon>
        <taxon>rosids</taxon>
        <taxon>malvids</taxon>
        <taxon>Malvales</taxon>
        <taxon>Malvaceae</taxon>
        <taxon>Malvoideae</taxon>
        <taxon>Gossypium</taxon>
    </lineage>
</organism>
<keyword evidence="2" id="KW-1185">Reference proteome</keyword>
<reference evidence="1 2" key="1">
    <citation type="journal article" date="2019" name="Genome Biol. Evol.">
        <title>Insights into the evolution of the New World diploid cottons (Gossypium, subgenus Houzingenia) based on genome sequencing.</title>
        <authorList>
            <person name="Grover C.E."/>
            <person name="Arick M.A. 2nd"/>
            <person name="Thrash A."/>
            <person name="Conover J.L."/>
            <person name="Sanders W.S."/>
            <person name="Peterson D.G."/>
            <person name="Frelichowski J.E."/>
            <person name="Scheffler J.A."/>
            <person name="Scheffler B.E."/>
            <person name="Wendel J.F."/>
        </authorList>
    </citation>
    <scope>NUCLEOTIDE SEQUENCE [LARGE SCALE GENOMIC DNA]</scope>
    <source>
        <strain evidence="1">157</strain>
        <tissue evidence="1">Leaf</tissue>
    </source>
</reference>